<evidence type="ECO:0000313" key="2">
    <source>
        <dbReference type="EMBL" id="HGT46748.1"/>
    </source>
</evidence>
<dbReference type="PANTHER" id="PTHR42957:SF1">
    <property type="entry name" value="HELICASE MJ1565-RELATED"/>
    <property type="match status" value="1"/>
</dbReference>
<name>A0A832G1K8_9BACT</name>
<accession>A0A832G1K8</accession>
<dbReference type="SUPFAM" id="SSF52540">
    <property type="entry name" value="P-loop containing nucleoside triphosphate hydrolases"/>
    <property type="match status" value="1"/>
</dbReference>
<keyword evidence="2" id="KW-0547">Nucleotide-binding</keyword>
<sequence>MELDKKLAIGFVNFDSDVGLNNEVEIRVPYDKLKELSRGKYVIIPHDSDGYYYLARLTKGPFFSPDAVSRDSAFARASIVQAGDIDFIPDYHGIGYCELIGLFHYDSSHLSGVQTRPHPKSPVFNLPPDKIQDLLKLKGNMYLGQLSGYEGIRVYLDANSKVVLPRNIGIFGTVGSGKTNSSQVLIEEAAAAGWAVVVLDVEGEYISMDKPNSEIEHNPGLKKKAEQYQITPDGLRAFQVYNPAGTDSKRSDSLEFSIPFGSLSPYELSAIMGMNETQEDRFIDLWDKQVADITTKSTKPKNPKNQWKAIDENKFQEEPEYPDLTIQSLLEHLNQELKEQKGSSKASWLVVKRLLNRLRRFGIFDSTDDLLDVGDFLKAGKVSVLDLSNSYTVQVNNIVIAYLLRKIFDRKISDPDLPPTVIFIEEAHTFVSKENASKMEALLDRLREVTRRGRKRWLGLCFISQQPSHLPEEIFELCNTKIIHQTTGARNLNALRISAGNVNEAIWDDVPALGQGRCIIISPQYQHPIMTNMRICKTNREHTD</sequence>
<dbReference type="InterPro" id="IPR008571">
    <property type="entry name" value="HerA-like"/>
</dbReference>
<feature type="domain" description="Helicase HerA central" evidence="1">
    <location>
        <begin position="142"/>
        <end position="407"/>
    </location>
</feature>
<gene>
    <name evidence="2" type="ORF">ENS56_01785</name>
</gene>
<dbReference type="Pfam" id="PF01935">
    <property type="entry name" value="DUF87"/>
    <property type="match status" value="1"/>
</dbReference>
<comment type="caution">
    <text evidence="2">The sequence shown here is derived from an EMBL/GenBank/DDBJ whole genome shotgun (WGS) entry which is preliminary data.</text>
</comment>
<protein>
    <submittedName>
        <fullName evidence="2">ATP-binding protein</fullName>
    </submittedName>
</protein>
<dbReference type="InterPro" id="IPR027417">
    <property type="entry name" value="P-loop_NTPase"/>
</dbReference>
<reference evidence="2" key="1">
    <citation type="journal article" date="2020" name="mSystems">
        <title>Genome- and Community-Level Interaction Insights into Carbon Utilization and Element Cycling Functions of Hydrothermarchaeota in Hydrothermal Sediment.</title>
        <authorList>
            <person name="Zhou Z."/>
            <person name="Liu Y."/>
            <person name="Xu W."/>
            <person name="Pan J."/>
            <person name="Luo Z.H."/>
            <person name="Li M."/>
        </authorList>
    </citation>
    <scope>NUCLEOTIDE SEQUENCE [LARGE SCALE GENOMIC DNA]</scope>
    <source>
        <strain evidence="2">SpSt-500</strain>
    </source>
</reference>
<keyword evidence="2" id="KW-0067">ATP-binding</keyword>
<organism evidence="2">
    <name type="scientific">Ignavibacterium album</name>
    <dbReference type="NCBI Taxonomy" id="591197"/>
    <lineage>
        <taxon>Bacteria</taxon>
        <taxon>Pseudomonadati</taxon>
        <taxon>Ignavibacteriota</taxon>
        <taxon>Ignavibacteria</taxon>
        <taxon>Ignavibacteriales</taxon>
        <taxon>Ignavibacteriaceae</taxon>
        <taxon>Ignavibacterium</taxon>
    </lineage>
</organism>
<dbReference type="EMBL" id="DSVI01000004">
    <property type="protein sequence ID" value="HGT46748.1"/>
    <property type="molecule type" value="Genomic_DNA"/>
</dbReference>
<dbReference type="AlphaFoldDB" id="A0A832G1K8"/>
<proteinExistence type="predicted"/>
<dbReference type="InterPro" id="IPR002789">
    <property type="entry name" value="HerA_central"/>
</dbReference>
<evidence type="ECO:0000259" key="1">
    <source>
        <dbReference type="Pfam" id="PF01935"/>
    </source>
</evidence>
<dbReference type="Gene3D" id="3.40.50.300">
    <property type="entry name" value="P-loop containing nucleotide triphosphate hydrolases"/>
    <property type="match status" value="2"/>
</dbReference>
<dbReference type="PANTHER" id="PTHR42957">
    <property type="entry name" value="HELICASE MJ1565-RELATED"/>
    <property type="match status" value="1"/>
</dbReference>
<dbReference type="GO" id="GO:0005524">
    <property type="term" value="F:ATP binding"/>
    <property type="evidence" value="ECO:0007669"/>
    <property type="project" value="UniProtKB-KW"/>
</dbReference>